<evidence type="ECO:0000313" key="10">
    <source>
        <dbReference type="Proteomes" id="UP000054408"/>
    </source>
</evidence>
<dbReference type="EMBL" id="GL349453">
    <property type="protein sequence ID" value="KNC49057.1"/>
    <property type="molecule type" value="Genomic_DNA"/>
</dbReference>
<dbReference type="Pfam" id="PF08542">
    <property type="entry name" value="Rep_fac_C"/>
    <property type="match status" value="1"/>
</dbReference>
<organism evidence="9 10">
    <name type="scientific">Thecamonas trahens ATCC 50062</name>
    <dbReference type="NCBI Taxonomy" id="461836"/>
    <lineage>
        <taxon>Eukaryota</taxon>
        <taxon>Apusozoa</taxon>
        <taxon>Apusomonadida</taxon>
        <taxon>Apusomonadidae</taxon>
        <taxon>Thecamonas</taxon>
    </lineage>
</organism>
<dbReference type="InterPro" id="IPR050238">
    <property type="entry name" value="DNA_Rep/Repair_Clamp_Loader"/>
</dbReference>
<dbReference type="InterPro" id="IPR008921">
    <property type="entry name" value="DNA_pol3_clamp-load_cplx_C"/>
</dbReference>
<dbReference type="STRING" id="461836.A0A0L0D9L5"/>
<keyword evidence="6" id="KW-0539">Nucleus</keyword>
<dbReference type="InterPro" id="IPR027417">
    <property type="entry name" value="P-loop_NTPase"/>
</dbReference>
<dbReference type="Gene3D" id="3.40.50.300">
    <property type="entry name" value="P-loop containing nucleotide triphosphate hydrolases"/>
    <property type="match status" value="1"/>
</dbReference>
<accession>A0A0L0D9L5</accession>
<dbReference type="InterPro" id="IPR013748">
    <property type="entry name" value="Rep_factorC_C"/>
</dbReference>
<dbReference type="Pfam" id="PF00004">
    <property type="entry name" value="AAA"/>
    <property type="match status" value="1"/>
</dbReference>
<dbReference type="OrthoDB" id="4199794at2759"/>
<evidence type="ECO:0000256" key="1">
    <source>
        <dbReference type="ARBA" id="ARBA00004123"/>
    </source>
</evidence>
<reference evidence="9 10" key="1">
    <citation type="submission" date="2010-05" db="EMBL/GenBank/DDBJ databases">
        <title>The Genome Sequence of Thecamonas trahens ATCC 50062.</title>
        <authorList>
            <consortium name="The Broad Institute Genome Sequencing Platform"/>
            <person name="Russ C."/>
            <person name="Cuomo C."/>
            <person name="Shea T."/>
            <person name="Young S.K."/>
            <person name="Zeng Q."/>
            <person name="Koehrsen M."/>
            <person name="Haas B."/>
            <person name="Borodovsky M."/>
            <person name="Guigo R."/>
            <person name="Alvarado L."/>
            <person name="Berlin A."/>
            <person name="Bochicchio J."/>
            <person name="Borenstein D."/>
            <person name="Chapman S."/>
            <person name="Chen Z."/>
            <person name="Freedman E."/>
            <person name="Gellesch M."/>
            <person name="Goldberg J."/>
            <person name="Griggs A."/>
            <person name="Gujja S."/>
            <person name="Heilman E."/>
            <person name="Heiman D."/>
            <person name="Hepburn T."/>
            <person name="Howarth C."/>
            <person name="Jen D."/>
            <person name="Larson L."/>
            <person name="Mehta T."/>
            <person name="Park D."/>
            <person name="Pearson M."/>
            <person name="Roberts A."/>
            <person name="Saif S."/>
            <person name="Shenoy N."/>
            <person name="Sisk P."/>
            <person name="Stolte C."/>
            <person name="Sykes S."/>
            <person name="Thomson T."/>
            <person name="Walk T."/>
            <person name="White J."/>
            <person name="Yandava C."/>
            <person name="Burger G."/>
            <person name="Gray M.W."/>
            <person name="Holland P.W.H."/>
            <person name="King N."/>
            <person name="Lang F.B.F."/>
            <person name="Roger A.J."/>
            <person name="Ruiz-Trillo I."/>
            <person name="Lander E."/>
            <person name="Nusbaum C."/>
        </authorList>
    </citation>
    <scope>NUCLEOTIDE SEQUENCE [LARGE SCALE GENOMIC DNA]</scope>
    <source>
        <strain evidence="9 10">ATCC 50062</strain>
    </source>
</reference>
<dbReference type="Proteomes" id="UP000054408">
    <property type="component" value="Unassembled WGS sequence"/>
</dbReference>
<feature type="domain" description="ATPase AAA-type core" evidence="7">
    <location>
        <begin position="4"/>
        <end position="101"/>
    </location>
</feature>
<dbReference type="OMA" id="GCQSGSF"/>
<dbReference type="eggNOG" id="KOG0989">
    <property type="taxonomic scope" value="Eukaryota"/>
</dbReference>
<dbReference type="GO" id="GO:0003677">
    <property type="term" value="F:DNA binding"/>
    <property type="evidence" value="ECO:0007669"/>
    <property type="project" value="InterPro"/>
</dbReference>
<comment type="subcellular location">
    <subcellularLocation>
        <location evidence="1">Nucleus</location>
    </subcellularLocation>
</comment>
<evidence type="ECO:0000256" key="4">
    <source>
        <dbReference type="ARBA" id="ARBA00022741"/>
    </source>
</evidence>
<dbReference type="PANTHER" id="PTHR11669">
    <property type="entry name" value="REPLICATION FACTOR C / DNA POLYMERASE III GAMMA-TAU SUBUNIT"/>
    <property type="match status" value="1"/>
</dbReference>
<evidence type="ECO:0000256" key="5">
    <source>
        <dbReference type="ARBA" id="ARBA00022840"/>
    </source>
</evidence>
<comment type="similarity">
    <text evidence="2">Belongs to the activator 1 small subunits family.</text>
</comment>
<dbReference type="GeneID" id="25564520"/>
<dbReference type="FunFam" id="1.20.272.10:FF:000011">
    <property type="entry name" value="Replication factor C subunit 2"/>
    <property type="match status" value="1"/>
</dbReference>
<protein>
    <submittedName>
        <fullName evidence="9">Replication factor C subunit RFC4</fullName>
    </submittedName>
</protein>
<dbReference type="Gene3D" id="1.10.8.60">
    <property type="match status" value="1"/>
</dbReference>
<dbReference type="GO" id="GO:0006281">
    <property type="term" value="P:DNA repair"/>
    <property type="evidence" value="ECO:0007669"/>
    <property type="project" value="TreeGrafter"/>
</dbReference>
<evidence type="ECO:0000256" key="2">
    <source>
        <dbReference type="ARBA" id="ARBA00005378"/>
    </source>
</evidence>
<evidence type="ECO:0000313" key="9">
    <source>
        <dbReference type="EMBL" id="KNC49057.1"/>
    </source>
</evidence>
<dbReference type="Gene3D" id="1.20.272.10">
    <property type="match status" value="1"/>
</dbReference>
<dbReference type="SUPFAM" id="SSF52540">
    <property type="entry name" value="P-loop containing nucleoside triphosphate hydrolases"/>
    <property type="match status" value="1"/>
</dbReference>
<dbReference type="GO" id="GO:0005524">
    <property type="term" value="F:ATP binding"/>
    <property type="evidence" value="ECO:0007669"/>
    <property type="project" value="UniProtKB-KW"/>
</dbReference>
<name>A0A0L0D9L5_THETB</name>
<dbReference type="GO" id="GO:0006261">
    <property type="term" value="P:DNA-templated DNA replication"/>
    <property type="evidence" value="ECO:0007669"/>
    <property type="project" value="TreeGrafter"/>
</dbReference>
<proteinExistence type="inferred from homology"/>
<feature type="domain" description="Replication factor C C-terminal" evidence="8">
    <location>
        <begin position="169"/>
        <end position="253"/>
    </location>
</feature>
<evidence type="ECO:0000259" key="7">
    <source>
        <dbReference type="Pfam" id="PF00004"/>
    </source>
</evidence>
<dbReference type="RefSeq" id="XP_013758090.1">
    <property type="nucleotide sequence ID" value="XM_013902636.1"/>
</dbReference>
<keyword evidence="10" id="KW-1185">Reference proteome</keyword>
<keyword evidence="3" id="KW-0235">DNA replication</keyword>
<evidence type="ECO:0000256" key="6">
    <source>
        <dbReference type="ARBA" id="ARBA00023242"/>
    </source>
</evidence>
<keyword evidence="4" id="KW-0547">Nucleotide-binding</keyword>
<dbReference type="GO" id="GO:0005663">
    <property type="term" value="C:DNA replication factor C complex"/>
    <property type="evidence" value="ECO:0007669"/>
    <property type="project" value="TreeGrafter"/>
</dbReference>
<dbReference type="GO" id="GO:0005634">
    <property type="term" value="C:nucleus"/>
    <property type="evidence" value="ECO:0007669"/>
    <property type="project" value="UniProtKB-SubCell"/>
</dbReference>
<dbReference type="InterPro" id="IPR003959">
    <property type="entry name" value="ATPase_AAA_core"/>
</dbReference>
<dbReference type="CDD" id="cd18140">
    <property type="entry name" value="HLD_clamp_RFC"/>
    <property type="match status" value="1"/>
</dbReference>
<dbReference type="PANTHER" id="PTHR11669:SF20">
    <property type="entry name" value="REPLICATION FACTOR C SUBUNIT 4"/>
    <property type="match status" value="1"/>
</dbReference>
<evidence type="ECO:0000256" key="3">
    <source>
        <dbReference type="ARBA" id="ARBA00022705"/>
    </source>
</evidence>
<evidence type="ECO:0000259" key="8">
    <source>
        <dbReference type="Pfam" id="PF08542"/>
    </source>
</evidence>
<dbReference type="SUPFAM" id="SSF48019">
    <property type="entry name" value="post-AAA+ oligomerization domain-like"/>
    <property type="match status" value="1"/>
</dbReference>
<sequence>MKERVLELNASDERGIAAVRTRIKNFAKIAVAKTTVEGFPCPPIKLIILDEADSLTPAAQSALRRTMELYSKFTRFCLIGNYVSRIIDPITSRCSKFRFKPLPADVVTARVTRIAADEGLAVAPAVLDAIMQVSGGDMRKAVTLLQSGFRLYGAELDADAVFDLSGELPPSRLDALLDVIRSNKFSQLKAAVEDLVLDGFSGDKLVIALSDWVVATADISDLQKAFIMRRLALADKALQDGADEYLQMLDLASHTMRVYAKLPLNLGVRESL</sequence>
<dbReference type="GO" id="GO:0003689">
    <property type="term" value="F:DNA clamp loader activity"/>
    <property type="evidence" value="ECO:0007669"/>
    <property type="project" value="TreeGrafter"/>
</dbReference>
<dbReference type="GO" id="GO:0016887">
    <property type="term" value="F:ATP hydrolysis activity"/>
    <property type="evidence" value="ECO:0007669"/>
    <property type="project" value="InterPro"/>
</dbReference>
<gene>
    <name evidence="9" type="ORF">AMSG_05016</name>
</gene>
<keyword evidence="5" id="KW-0067">ATP-binding</keyword>
<dbReference type="AlphaFoldDB" id="A0A0L0D9L5"/>
<dbReference type="InterPro" id="IPR047854">
    <property type="entry name" value="RFC_lid"/>
</dbReference>